<comment type="caution">
    <text evidence="2">The sequence shown here is derived from an EMBL/GenBank/DDBJ whole genome shotgun (WGS) entry which is preliminary data.</text>
</comment>
<keyword evidence="3" id="KW-1185">Reference proteome</keyword>
<dbReference type="InParanoid" id="A0A146G9U7"/>
<dbReference type="Proteomes" id="UP000076023">
    <property type="component" value="Unassembled WGS sequence"/>
</dbReference>
<feature type="chain" id="PRO_5007524761" evidence="1">
    <location>
        <begin position="22"/>
        <end position="324"/>
    </location>
</feature>
<reference evidence="3" key="1">
    <citation type="journal article" date="2017" name="Genome Announc.">
        <title>Draft Genome Sequence of Terrimicrobium sacchariphilum NM-5T, a Facultative Anaerobic Soil Bacterium of the Class Spartobacteria.</title>
        <authorList>
            <person name="Qiu Y.L."/>
            <person name="Tourlousse D.M."/>
            <person name="Matsuura N."/>
            <person name="Ohashi A."/>
            <person name="Sekiguchi Y."/>
        </authorList>
    </citation>
    <scope>NUCLEOTIDE SEQUENCE [LARGE SCALE GENOMIC DNA]</scope>
    <source>
        <strain evidence="3">NM-5</strain>
    </source>
</reference>
<gene>
    <name evidence="2" type="ORF">TSACC_22850</name>
</gene>
<name>A0A146G9U7_TERSA</name>
<sequence>MAVLVWPRLALLWLLPLGVAAEARSDGGFWLGDGSFRAHVAADAEGLREKYGPRFDPIRVDRVESGGVEFLGEEGLIDEFSSRWSPPPGYDGGFEGGFLKIGVGLLRRMRVTPYRFWDPYPVLLPATTELVERSALQAVFEQRLDAGRWRYLYRKKISVDSSGGRVEISYEFQNTGRERISFDQYNHNWLCMERGLPWVFATSLRPGIQWLRTARAVEGGMRFEKTPAAPLYFTAEQRDRPLLGWARCSDGRREVTVTALLPVSRLSIFVKDGFLAPEIFGVFRAESGESISWKRIYIFRTGLEGLPRKGKEQDQVFLPVLPSS</sequence>
<protein>
    <submittedName>
        <fullName evidence="2">Uncharacterized protein</fullName>
    </submittedName>
</protein>
<dbReference type="AlphaFoldDB" id="A0A146G9U7"/>
<evidence type="ECO:0000313" key="3">
    <source>
        <dbReference type="Proteomes" id="UP000076023"/>
    </source>
</evidence>
<evidence type="ECO:0000256" key="1">
    <source>
        <dbReference type="SAM" id="SignalP"/>
    </source>
</evidence>
<feature type="signal peptide" evidence="1">
    <location>
        <begin position="1"/>
        <end position="21"/>
    </location>
</feature>
<dbReference type="OrthoDB" id="5621785at2"/>
<evidence type="ECO:0000313" key="2">
    <source>
        <dbReference type="EMBL" id="GAT34425.1"/>
    </source>
</evidence>
<accession>A0A146G9U7</accession>
<dbReference type="EMBL" id="BDCO01000002">
    <property type="protein sequence ID" value="GAT34425.1"/>
    <property type="molecule type" value="Genomic_DNA"/>
</dbReference>
<dbReference type="STRING" id="690879.TSACC_22850"/>
<keyword evidence="1" id="KW-0732">Signal</keyword>
<organism evidence="2 3">
    <name type="scientific">Terrimicrobium sacchariphilum</name>
    <dbReference type="NCBI Taxonomy" id="690879"/>
    <lineage>
        <taxon>Bacteria</taxon>
        <taxon>Pseudomonadati</taxon>
        <taxon>Verrucomicrobiota</taxon>
        <taxon>Terrimicrobiia</taxon>
        <taxon>Terrimicrobiales</taxon>
        <taxon>Terrimicrobiaceae</taxon>
        <taxon>Terrimicrobium</taxon>
    </lineage>
</organism>
<proteinExistence type="predicted"/>